<feature type="transmembrane region" description="Helical" evidence="8">
    <location>
        <begin position="214"/>
        <end position="237"/>
    </location>
</feature>
<dbReference type="EMBL" id="CAJNOC010009059">
    <property type="protein sequence ID" value="CAF1124331.1"/>
    <property type="molecule type" value="Genomic_DNA"/>
</dbReference>
<gene>
    <name evidence="10" type="ORF">OXX778_LOCUS22186</name>
</gene>
<comment type="caution">
    <text evidence="10">The sequence shown here is derived from an EMBL/GenBank/DDBJ whole genome shotgun (WGS) entry which is preliminary data.</text>
</comment>
<dbReference type="InterPro" id="IPR000276">
    <property type="entry name" value="GPCR_Rhodpsn"/>
</dbReference>
<feature type="transmembrane region" description="Helical" evidence="8">
    <location>
        <begin position="76"/>
        <end position="100"/>
    </location>
</feature>
<evidence type="ECO:0000256" key="8">
    <source>
        <dbReference type="SAM" id="Phobius"/>
    </source>
</evidence>
<dbReference type="AlphaFoldDB" id="A0A814QU73"/>
<evidence type="ECO:0000313" key="11">
    <source>
        <dbReference type="Proteomes" id="UP000663879"/>
    </source>
</evidence>
<dbReference type="PANTHER" id="PTHR24238:SF57">
    <property type="entry name" value="G-PROTEIN COUPLED RECEPTOR 83"/>
    <property type="match status" value="1"/>
</dbReference>
<dbReference type="PROSITE" id="PS50262">
    <property type="entry name" value="G_PROTEIN_RECEP_F1_2"/>
    <property type="match status" value="1"/>
</dbReference>
<dbReference type="PROSITE" id="PS00237">
    <property type="entry name" value="G_PROTEIN_RECEP_F1_1"/>
    <property type="match status" value="1"/>
</dbReference>
<keyword evidence="11" id="KW-1185">Reference proteome</keyword>
<keyword evidence="5 8" id="KW-0472">Membrane</keyword>
<evidence type="ECO:0000256" key="4">
    <source>
        <dbReference type="ARBA" id="ARBA00023040"/>
    </source>
</evidence>
<reference evidence="10" key="1">
    <citation type="submission" date="2021-02" db="EMBL/GenBank/DDBJ databases">
        <authorList>
            <person name="Nowell W R."/>
        </authorList>
    </citation>
    <scope>NUCLEOTIDE SEQUENCE</scope>
    <source>
        <strain evidence="10">Ploen Becks lab</strain>
    </source>
</reference>
<evidence type="ECO:0000313" key="10">
    <source>
        <dbReference type="EMBL" id="CAF1124331.1"/>
    </source>
</evidence>
<keyword evidence="7" id="KW-0807">Transducer</keyword>
<feature type="transmembrane region" description="Helical" evidence="8">
    <location>
        <begin position="183"/>
        <end position="208"/>
    </location>
</feature>
<comment type="subcellular location">
    <subcellularLocation>
        <location evidence="1">Membrane</location>
        <topology evidence="1">Multi-pass membrane protein</topology>
    </subcellularLocation>
</comment>
<evidence type="ECO:0000256" key="3">
    <source>
        <dbReference type="ARBA" id="ARBA00022989"/>
    </source>
</evidence>
<dbReference type="Pfam" id="PF00001">
    <property type="entry name" value="7tm_1"/>
    <property type="match status" value="1"/>
</dbReference>
<feature type="transmembrane region" description="Helical" evidence="8">
    <location>
        <begin position="37"/>
        <end position="55"/>
    </location>
</feature>
<dbReference type="Proteomes" id="UP000663879">
    <property type="component" value="Unassembled WGS sequence"/>
</dbReference>
<dbReference type="SUPFAM" id="SSF81321">
    <property type="entry name" value="Family A G protein-coupled receptor-like"/>
    <property type="match status" value="1"/>
</dbReference>
<evidence type="ECO:0000259" key="9">
    <source>
        <dbReference type="PROSITE" id="PS50262"/>
    </source>
</evidence>
<dbReference type="PANTHER" id="PTHR24238">
    <property type="entry name" value="G-PROTEIN COUPLED RECEPTOR"/>
    <property type="match status" value="1"/>
</dbReference>
<evidence type="ECO:0000256" key="5">
    <source>
        <dbReference type="ARBA" id="ARBA00023136"/>
    </source>
</evidence>
<keyword evidence="2 8" id="KW-0812">Transmembrane</keyword>
<evidence type="ECO:0000256" key="7">
    <source>
        <dbReference type="ARBA" id="ARBA00023224"/>
    </source>
</evidence>
<dbReference type="Gene3D" id="1.20.1070.10">
    <property type="entry name" value="Rhodopsin 7-helix transmembrane proteins"/>
    <property type="match status" value="1"/>
</dbReference>
<dbReference type="OrthoDB" id="9990906at2759"/>
<evidence type="ECO:0000256" key="1">
    <source>
        <dbReference type="ARBA" id="ARBA00004141"/>
    </source>
</evidence>
<dbReference type="InterPro" id="IPR017452">
    <property type="entry name" value="GPCR_Rhodpsn_7TM"/>
</dbReference>
<organism evidence="10 11">
    <name type="scientific">Brachionus calyciflorus</name>
    <dbReference type="NCBI Taxonomy" id="104777"/>
    <lineage>
        <taxon>Eukaryota</taxon>
        <taxon>Metazoa</taxon>
        <taxon>Spiralia</taxon>
        <taxon>Gnathifera</taxon>
        <taxon>Rotifera</taxon>
        <taxon>Eurotatoria</taxon>
        <taxon>Monogononta</taxon>
        <taxon>Pseudotrocha</taxon>
        <taxon>Ploima</taxon>
        <taxon>Brachionidae</taxon>
        <taxon>Brachionus</taxon>
    </lineage>
</organism>
<dbReference type="GO" id="GO:0008188">
    <property type="term" value="F:neuropeptide receptor activity"/>
    <property type="evidence" value="ECO:0007669"/>
    <property type="project" value="TreeGrafter"/>
</dbReference>
<keyword evidence="3 8" id="KW-1133">Transmembrane helix</keyword>
<keyword evidence="4" id="KW-0297">G-protein coupled receptor</keyword>
<proteinExistence type="predicted"/>
<feature type="domain" description="G-protein coupled receptors family 1 profile" evidence="9">
    <location>
        <begin position="1"/>
        <end position="232"/>
    </location>
</feature>
<keyword evidence="6" id="KW-0675">Receptor</keyword>
<evidence type="ECO:0000256" key="2">
    <source>
        <dbReference type="ARBA" id="ARBA00022692"/>
    </source>
</evidence>
<dbReference type="GO" id="GO:0005886">
    <property type="term" value="C:plasma membrane"/>
    <property type="evidence" value="ECO:0007669"/>
    <property type="project" value="TreeGrafter"/>
</dbReference>
<protein>
    <recommendedName>
        <fullName evidence="9">G-protein coupled receptors family 1 profile domain-containing protein</fullName>
    </recommendedName>
</protein>
<feature type="transmembrane region" description="Helical" evidence="8">
    <location>
        <begin position="132"/>
        <end position="151"/>
    </location>
</feature>
<sequence>MSDILSLYWWNLNNFLKEYISIDLLTINKYFCKIGNFIQFTSLQISAWILVIITFDRYLSIQIKNWKRVYFNSKKAYVLVLSLISFLIAINSNIIFTFGYDTILGNVSVSFCFEVEGFPSTKWMTIWGKVHLMSYSVIPFIILFISNLLLIRKLLSRKPISVSVINSNNSKKTRKNDRINRTVIGLTALFILMTLPLASASFFFTQLFSTDYGLFIIVLLDSISFSYHGFNFIFMAFSNKIFRQEYQKLFKLKK</sequence>
<evidence type="ECO:0000256" key="6">
    <source>
        <dbReference type="ARBA" id="ARBA00023170"/>
    </source>
</evidence>
<name>A0A814QU73_9BILA</name>
<accession>A0A814QU73</accession>